<accession>A0A0W8E635</accession>
<organism evidence="2">
    <name type="scientific">hydrocarbon metagenome</name>
    <dbReference type="NCBI Taxonomy" id="938273"/>
    <lineage>
        <taxon>unclassified sequences</taxon>
        <taxon>metagenomes</taxon>
        <taxon>ecological metagenomes</taxon>
    </lineage>
</organism>
<evidence type="ECO:0000313" key="2">
    <source>
        <dbReference type="EMBL" id="KUG04095.1"/>
    </source>
</evidence>
<protein>
    <recommendedName>
        <fullName evidence="1">PPC domain-containing protein</fullName>
    </recommendedName>
</protein>
<dbReference type="InterPro" id="IPR005175">
    <property type="entry name" value="PPC_dom"/>
</dbReference>
<dbReference type="SUPFAM" id="SSF117856">
    <property type="entry name" value="AF0104/ALDC/Ptd012-like"/>
    <property type="match status" value="1"/>
</dbReference>
<gene>
    <name evidence="2" type="ORF">ASZ90_018502</name>
</gene>
<dbReference type="Gene3D" id="3.30.1330.80">
    <property type="entry name" value="Hypothetical protein, similar to alpha- acetolactate decarboxylase, domain 2"/>
    <property type="match status" value="1"/>
</dbReference>
<dbReference type="PANTHER" id="PTHR34988:SF1">
    <property type="entry name" value="DNA-BINDING PROTEIN"/>
    <property type="match status" value="1"/>
</dbReference>
<feature type="domain" description="PPC" evidence="1">
    <location>
        <begin position="6"/>
        <end position="146"/>
    </location>
</feature>
<dbReference type="CDD" id="cd11378">
    <property type="entry name" value="DUF296"/>
    <property type="match status" value="1"/>
</dbReference>
<reference evidence="2" key="1">
    <citation type="journal article" date="2015" name="Proc. Natl. Acad. Sci. U.S.A.">
        <title>Networks of energetic and metabolic interactions define dynamics in microbial communities.</title>
        <authorList>
            <person name="Embree M."/>
            <person name="Liu J.K."/>
            <person name="Al-Bassam M.M."/>
            <person name="Zengler K."/>
        </authorList>
    </citation>
    <scope>NUCLEOTIDE SEQUENCE</scope>
</reference>
<dbReference type="AlphaFoldDB" id="A0A0W8E635"/>
<dbReference type="EMBL" id="LNQE01001859">
    <property type="protein sequence ID" value="KUG04095.1"/>
    <property type="molecule type" value="Genomic_DNA"/>
</dbReference>
<dbReference type="PANTHER" id="PTHR34988">
    <property type="entry name" value="PROTEIN, PUTATIVE-RELATED"/>
    <property type="match status" value="1"/>
</dbReference>
<proteinExistence type="predicted"/>
<dbReference type="Pfam" id="PF03479">
    <property type="entry name" value="PCC"/>
    <property type="match status" value="1"/>
</dbReference>
<name>A0A0W8E635_9ZZZZ</name>
<dbReference type="PROSITE" id="PS51742">
    <property type="entry name" value="PPC"/>
    <property type="match status" value="1"/>
</dbReference>
<comment type="caution">
    <text evidence="2">The sequence shown here is derived from an EMBL/GenBank/DDBJ whole genome shotgun (WGS) entry which is preliminary data.</text>
</comment>
<sequence length="148" mass="16049">MKYQSGRLGRVFLIQLEHGDDVIKDISRVAVKEDIASAVILLIGALKQGLMVLGPRECIVPPEGMEHYFDDGREIAAIGTLFRDGEGNPALHIHGAAGRGNSSIAGCLRQDLEVYLMVEAVVLELEGIAARRLLDPYLQVKALSLEGD</sequence>
<evidence type="ECO:0000259" key="1">
    <source>
        <dbReference type="PROSITE" id="PS51742"/>
    </source>
</evidence>